<accession>A0ABV5GM84</accession>
<keyword evidence="3" id="KW-1185">Reference proteome</keyword>
<protein>
    <submittedName>
        <fullName evidence="2">GLPGLI family protein</fullName>
    </submittedName>
</protein>
<comment type="caution">
    <text evidence="2">The sequence shown here is derived from an EMBL/GenBank/DDBJ whole genome shotgun (WGS) entry which is preliminary data.</text>
</comment>
<dbReference type="Pfam" id="PF09697">
    <property type="entry name" value="Porph_ging"/>
    <property type="match status" value="1"/>
</dbReference>
<dbReference type="InterPro" id="IPR005901">
    <property type="entry name" value="GLPGLI"/>
</dbReference>
<evidence type="ECO:0000313" key="3">
    <source>
        <dbReference type="Proteomes" id="UP001589607"/>
    </source>
</evidence>
<dbReference type="RefSeq" id="WP_236457628.1">
    <property type="nucleotide sequence ID" value="NZ_CBCSGE010000013.1"/>
</dbReference>
<sequence length="279" mass="32092">MTRLIISLLVVFFTILKSNAQNFQGKAIYSSKTQMGDLDIKSDGMSPEMLDQIKEKMAKAFEKTYVLNFNRFESVYQEEEKLNAPSGSSSVNFVTVFSGSNRSKTYKNLKEKKYVSEEDIFGKEFLVMDSLPKMNWIMEGEQKKIGNYTCYKAKIIIPVTDEDRKEREELLNKQKSNKTAFIVSGDLKEQVIEAWYTLDIPVSNGPSKYWGLPGLILELHENETTYLCSKIVLNIEEDLKIKAPKSGKKVTQKEFDEIKEERLKKMMNDDGVIEISIDH</sequence>
<feature type="chain" id="PRO_5046555005" evidence="1">
    <location>
        <begin position="21"/>
        <end position="279"/>
    </location>
</feature>
<evidence type="ECO:0000256" key="1">
    <source>
        <dbReference type="SAM" id="SignalP"/>
    </source>
</evidence>
<organism evidence="2 3">
    <name type="scientific">Flavobacterium jumunjinense</name>
    <dbReference type="NCBI Taxonomy" id="998845"/>
    <lineage>
        <taxon>Bacteria</taxon>
        <taxon>Pseudomonadati</taxon>
        <taxon>Bacteroidota</taxon>
        <taxon>Flavobacteriia</taxon>
        <taxon>Flavobacteriales</taxon>
        <taxon>Flavobacteriaceae</taxon>
        <taxon>Flavobacterium</taxon>
    </lineage>
</organism>
<evidence type="ECO:0000313" key="2">
    <source>
        <dbReference type="EMBL" id="MFB9096106.1"/>
    </source>
</evidence>
<name>A0ABV5GM84_9FLAO</name>
<proteinExistence type="predicted"/>
<dbReference type="Proteomes" id="UP001589607">
    <property type="component" value="Unassembled WGS sequence"/>
</dbReference>
<feature type="signal peptide" evidence="1">
    <location>
        <begin position="1"/>
        <end position="20"/>
    </location>
</feature>
<keyword evidence="1" id="KW-0732">Signal</keyword>
<dbReference type="NCBIfam" id="TIGR01200">
    <property type="entry name" value="GLPGLI"/>
    <property type="match status" value="1"/>
</dbReference>
<reference evidence="2 3" key="1">
    <citation type="submission" date="2024-09" db="EMBL/GenBank/DDBJ databases">
        <authorList>
            <person name="Sun Q."/>
            <person name="Mori K."/>
        </authorList>
    </citation>
    <scope>NUCLEOTIDE SEQUENCE [LARGE SCALE GENOMIC DNA]</scope>
    <source>
        <strain evidence="2 3">CECT 7955</strain>
    </source>
</reference>
<gene>
    <name evidence="2" type="ORF">ACFFVF_06240</name>
</gene>
<dbReference type="EMBL" id="JBHMEY010000013">
    <property type="protein sequence ID" value="MFB9096106.1"/>
    <property type="molecule type" value="Genomic_DNA"/>
</dbReference>